<keyword evidence="4 6" id="KW-1133">Transmembrane helix</keyword>
<dbReference type="RefSeq" id="WP_367967047.1">
    <property type="nucleotide sequence ID" value="NZ_JBAKFJ010000001.1"/>
</dbReference>
<evidence type="ECO:0000256" key="6">
    <source>
        <dbReference type="SAM" id="Phobius"/>
    </source>
</evidence>
<accession>A0ABV3SB76</accession>
<feature type="domain" description="RDD" evidence="7">
    <location>
        <begin position="22"/>
        <end position="145"/>
    </location>
</feature>
<keyword evidence="5 6" id="KW-0472">Membrane</keyword>
<evidence type="ECO:0000256" key="2">
    <source>
        <dbReference type="ARBA" id="ARBA00022475"/>
    </source>
</evidence>
<evidence type="ECO:0000313" key="9">
    <source>
        <dbReference type="Proteomes" id="UP001556653"/>
    </source>
</evidence>
<keyword evidence="3 6" id="KW-0812">Transmembrane</keyword>
<feature type="transmembrane region" description="Helical" evidence="6">
    <location>
        <begin position="31"/>
        <end position="52"/>
    </location>
</feature>
<gene>
    <name evidence="8" type="ORF">V6X64_06210</name>
</gene>
<organism evidence="8 9">
    <name type="scientific">Spiribacter onubensis</name>
    <dbReference type="NCBI Taxonomy" id="3122420"/>
    <lineage>
        <taxon>Bacteria</taxon>
        <taxon>Pseudomonadati</taxon>
        <taxon>Pseudomonadota</taxon>
        <taxon>Gammaproteobacteria</taxon>
        <taxon>Chromatiales</taxon>
        <taxon>Ectothiorhodospiraceae</taxon>
        <taxon>Spiribacter</taxon>
    </lineage>
</organism>
<feature type="transmembrane region" description="Helical" evidence="6">
    <location>
        <begin position="64"/>
        <end position="84"/>
    </location>
</feature>
<keyword evidence="9" id="KW-1185">Reference proteome</keyword>
<evidence type="ECO:0000256" key="5">
    <source>
        <dbReference type="ARBA" id="ARBA00023136"/>
    </source>
</evidence>
<sequence>MMPIGAEFRILPAMSIPEDNRPSLLRRLAAVLYDGMLLIALWMGAGALWIGLHGGNAAPAGDGAFRLYLLAVAYAFFVGFWIWGGRTLGMQAWRLRLIDADGQRVTVRAGTNRFVASILSWLPAGAGFLWALIDREGLTWHDRLSKTYLYLDPKGSR</sequence>
<keyword evidence="2" id="KW-1003">Cell membrane</keyword>
<protein>
    <submittedName>
        <fullName evidence="8">RDD family protein</fullName>
    </submittedName>
</protein>
<proteinExistence type="predicted"/>
<dbReference type="InterPro" id="IPR051791">
    <property type="entry name" value="Pra-immunoreactive"/>
</dbReference>
<reference evidence="8 9" key="1">
    <citation type="submission" date="2024-02" db="EMBL/GenBank/DDBJ databases">
        <title>New especies of Spiribacter isolated from saline water.</title>
        <authorList>
            <person name="Leon M.J."/>
            <person name="De La Haba R."/>
            <person name="Sanchez-Porro C."/>
            <person name="Ventosa A."/>
        </authorList>
    </citation>
    <scope>NUCLEOTIDE SEQUENCE [LARGE SCALE GENOMIC DNA]</scope>
    <source>
        <strain evidence="9">ag22IC4-227</strain>
    </source>
</reference>
<dbReference type="Pfam" id="PF06271">
    <property type="entry name" value="RDD"/>
    <property type="match status" value="1"/>
</dbReference>
<feature type="transmembrane region" description="Helical" evidence="6">
    <location>
        <begin position="114"/>
        <end position="133"/>
    </location>
</feature>
<comment type="subcellular location">
    <subcellularLocation>
        <location evidence="1">Cell membrane</location>
        <topology evidence="1">Multi-pass membrane protein</topology>
    </subcellularLocation>
</comment>
<dbReference type="EMBL" id="JBAKFJ010000001">
    <property type="protein sequence ID" value="MEX0386580.1"/>
    <property type="molecule type" value="Genomic_DNA"/>
</dbReference>
<evidence type="ECO:0000256" key="4">
    <source>
        <dbReference type="ARBA" id="ARBA00022989"/>
    </source>
</evidence>
<comment type="caution">
    <text evidence="8">The sequence shown here is derived from an EMBL/GenBank/DDBJ whole genome shotgun (WGS) entry which is preliminary data.</text>
</comment>
<dbReference type="PANTHER" id="PTHR36115">
    <property type="entry name" value="PROLINE-RICH ANTIGEN HOMOLOG-RELATED"/>
    <property type="match status" value="1"/>
</dbReference>
<name>A0ABV3SB76_9GAMM</name>
<evidence type="ECO:0000313" key="8">
    <source>
        <dbReference type="EMBL" id="MEX0386580.1"/>
    </source>
</evidence>
<dbReference type="PANTHER" id="PTHR36115:SF10">
    <property type="entry name" value="RDD DOMAIN-CONTAINING PROTEIN"/>
    <property type="match status" value="1"/>
</dbReference>
<evidence type="ECO:0000259" key="7">
    <source>
        <dbReference type="Pfam" id="PF06271"/>
    </source>
</evidence>
<evidence type="ECO:0000256" key="3">
    <source>
        <dbReference type="ARBA" id="ARBA00022692"/>
    </source>
</evidence>
<evidence type="ECO:0000256" key="1">
    <source>
        <dbReference type="ARBA" id="ARBA00004651"/>
    </source>
</evidence>
<dbReference type="Proteomes" id="UP001556653">
    <property type="component" value="Unassembled WGS sequence"/>
</dbReference>
<dbReference type="InterPro" id="IPR010432">
    <property type="entry name" value="RDD"/>
</dbReference>